<protein>
    <submittedName>
        <fullName evidence="2">SH3 and cysteine-rich domain-containing protein 3</fullName>
    </submittedName>
</protein>
<dbReference type="AlphaFoldDB" id="A0AAD3NFP5"/>
<feature type="compositionally biased region" description="Basic and acidic residues" evidence="1">
    <location>
        <begin position="45"/>
        <end position="57"/>
    </location>
</feature>
<feature type="non-terminal residue" evidence="2">
    <location>
        <position position="1"/>
    </location>
</feature>
<sequence>MDCISSSIMAATQPGHSETSAVAISESLYLEEQNLNRPNTMAHYDSLDDKDSVDIHDNPPLPDNVVKEEDNT</sequence>
<evidence type="ECO:0000313" key="2">
    <source>
        <dbReference type="EMBL" id="GLD71575.1"/>
    </source>
</evidence>
<proteinExistence type="predicted"/>
<name>A0AAD3NFP5_LATJO</name>
<dbReference type="EMBL" id="BRZM01000655">
    <property type="protein sequence ID" value="GLD71575.1"/>
    <property type="molecule type" value="Genomic_DNA"/>
</dbReference>
<accession>A0AAD3NFP5</accession>
<evidence type="ECO:0000313" key="3">
    <source>
        <dbReference type="Proteomes" id="UP001279410"/>
    </source>
</evidence>
<gene>
    <name evidence="2" type="ORF">AKAME5_002289700</name>
</gene>
<dbReference type="Proteomes" id="UP001279410">
    <property type="component" value="Unassembled WGS sequence"/>
</dbReference>
<organism evidence="2 3">
    <name type="scientific">Lates japonicus</name>
    <name type="common">Japanese lates</name>
    <dbReference type="NCBI Taxonomy" id="270547"/>
    <lineage>
        <taxon>Eukaryota</taxon>
        <taxon>Metazoa</taxon>
        <taxon>Chordata</taxon>
        <taxon>Craniata</taxon>
        <taxon>Vertebrata</taxon>
        <taxon>Euteleostomi</taxon>
        <taxon>Actinopterygii</taxon>
        <taxon>Neopterygii</taxon>
        <taxon>Teleostei</taxon>
        <taxon>Neoteleostei</taxon>
        <taxon>Acanthomorphata</taxon>
        <taxon>Carangaria</taxon>
        <taxon>Carangaria incertae sedis</taxon>
        <taxon>Centropomidae</taxon>
        <taxon>Lates</taxon>
    </lineage>
</organism>
<comment type="caution">
    <text evidence="2">The sequence shown here is derived from an EMBL/GenBank/DDBJ whole genome shotgun (WGS) entry which is preliminary data.</text>
</comment>
<reference evidence="2" key="1">
    <citation type="submission" date="2022-08" db="EMBL/GenBank/DDBJ databases">
        <title>Genome sequencing of akame (Lates japonicus).</title>
        <authorList>
            <person name="Hashiguchi Y."/>
            <person name="Takahashi H."/>
        </authorList>
    </citation>
    <scope>NUCLEOTIDE SEQUENCE</scope>
    <source>
        <strain evidence="2">Kochi</strain>
    </source>
</reference>
<keyword evidence="3" id="KW-1185">Reference proteome</keyword>
<feature type="region of interest" description="Disordered" evidence="1">
    <location>
        <begin position="40"/>
        <end position="72"/>
    </location>
</feature>
<evidence type="ECO:0000256" key="1">
    <source>
        <dbReference type="SAM" id="MobiDB-lite"/>
    </source>
</evidence>